<dbReference type="PRINTS" id="PR00885">
    <property type="entry name" value="BCTERIALGSPH"/>
</dbReference>
<evidence type="ECO:0000256" key="6">
    <source>
        <dbReference type="SAM" id="Phobius"/>
    </source>
</evidence>
<gene>
    <name evidence="7" type="ORF">A3C96_00970</name>
</gene>
<name>A0A1F7U5N2_9BACT</name>
<sequence length="184" mass="19274">MPTKTNTNRGFTLIELLIVIAIIGFLAAAILVAVDPVKRIQDSRNSKRWSEVNGILNAILTKQVDDRNLYNGESSAPIIATTDAVQVIVSSDAAVACEVVGTRPLCPGKVQSTAAGKGCAANLSGLVSEFIAALPVDPKNDAPTTGPALGAGNSGYYIQRIPTTNRIEIGSCWPDQGASISVRR</sequence>
<dbReference type="InterPro" id="IPR012902">
    <property type="entry name" value="N_methyl_site"/>
</dbReference>
<dbReference type="AlphaFoldDB" id="A0A1F7U5N2"/>
<dbReference type="NCBIfam" id="TIGR02532">
    <property type="entry name" value="IV_pilin_GFxxxE"/>
    <property type="match status" value="1"/>
</dbReference>
<evidence type="ECO:0000256" key="3">
    <source>
        <dbReference type="ARBA" id="ARBA00022692"/>
    </source>
</evidence>
<dbReference type="GO" id="GO:0015628">
    <property type="term" value="P:protein secretion by the type II secretion system"/>
    <property type="evidence" value="ECO:0007669"/>
    <property type="project" value="InterPro"/>
</dbReference>
<dbReference type="Gene3D" id="3.30.700.10">
    <property type="entry name" value="Glycoprotein, Type 4 Pilin"/>
    <property type="match status" value="1"/>
</dbReference>
<feature type="transmembrane region" description="Helical" evidence="6">
    <location>
        <begin position="12"/>
        <end position="34"/>
    </location>
</feature>
<accession>A0A1F7U5N2</accession>
<organism evidence="7 8">
    <name type="scientific">Candidatus Uhrbacteria bacterium RIFCSPHIGHO2_02_FULL_60_10</name>
    <dbReference type="NCBI Taxonomy" id="1802392"/>
    <lineage>
        <taxon>Bacteria</taxon>
        <taxon>Candidatus Uhriibacteriota</taxon>
    </lineage>
</organism>
<dbReference type="Proteomes" id="UP000177088">
    <property type="component" value="Unassembled WGS sequence"/>
</dbReference>
<evidence type="ECO:0000256" key="2">
    <source>
        <dbReference type="ARBA" id="ARBA00022481"/>
    </source>
</evidence>
<proteinExistence type="predicted"/>
<comment type="caution">
    <text evidence="7">The sequence shown here is derived from an EMBL/GenBank/DDBJ whole genome shotgun (WGS) entry which is preliminary data.</text>
</comment>
<dbReference type="InterPro" id="IPR002416">
    <property type="entry name" value="T2SS_protein-GspH"/>
</dbReference>
<evidence type="ECO:0008006" key="9">
    <source>
        <dbReference type="Google" id="ProtNLM"/>
    </source>
</evidence>
<evidence type="ECO:0000256" key="1">
    <source>
        <dbReference type="ARBA" id="ARBA00004167"/>
    </source>
</evidence>
<dbReference type="PROSITE" id="PS00409">
    <property type="entry name" value="PROKAR_NTER_METHYL"/>
    <property type="match status" value="1"/>
</dbReference>
<dbReference type="SUPFAM" id="SSF54523">
    <property type="entry name" value="Pili subunits"/>
    <property type="match status" value="1"/>
</dbReference>
<evidence type="ECO:0000313" key="8">
    <source>
        <dbReference type="Proteomes" id="UP000177088"/>
    </source>
</evidence>
<comment type="subcellular location">
    <subcellularLocation>
        <location evidence="1">Membrane</location>
        <topology evidence="1">Single-pass membrane protein</topology>
    </subcellularLocation>
</comment>
<evidence type="ECO:0000256" key="5">
    <source>
        <dbReference type="ARBA" id="ARBA00023136"/>
    </source>
</evidence>
<evidence type="ECO:0000256" key="4">
    <source>
        <dbReference type="ARBA" id="ARBA00022989"/>
    </source>
</evidence>
<dbReference type="GO" id="GO:0015627">
    <property type="term" value="C:type II protein secretion system complex"/>
    <property type="evidence" value="ECO:0007669"/>
    <property type="project" value="InterPro"/>
</dbReference>
<dbReference type="Pfam" id="PF07963">
    <property type="entry name" value="N_methyl"/>
    <property type="match status" value="1"/>
</dbReference>
<dbReference type="EMBL" id="MGEA01000069">
    <property type="protein sequence ID" value="OGL73138.1"/>
    <property type="molecule type" value="Genomic_DNA"/>
</dbReference>
<keyword evidence="5 6" id="KW-0472">Membrane</keyword>
<keyword evidence="3 6" id="KW-0812">Transmembrane</keyword>
<keyword evidence="4 6" id="KW-1133">Transmembrane helix</keyword>
<reference evidence="7 8" key="1">
    <citation type="journal article" date="2016" name="Nat. Commun.">
        <title>Thousands of microbial genomes shed light on interconnected biogeochemical processes in an aquifer system.</title>
        <authorList>
            <person name="Anantharaman K."/>
            <person name="Brown C.T."/>
            <person name="Hug L.A."/>
            <person name="Sharon I."/>
            <person name="Castelle C.J."/>
            <person name="Probst A.J."/>
            <person name="Thomas B.C."/>
            <person name="Singh A."/>
            <person name="Wilkins M.J."/>
            <person name="Karaoz U."/>
            <person name="Brodie E.L."/>
            <person name="Williams K.H."/>
            <person name="Hubbard S.S."/>
            <person name="Banfield J.F."/>
        </authorList>
    </citation>
    <scope>NUCLEOTIDE SEQUENCE [LARGE SCALE GENOMIC DNA]</scope>
</reference>
<evidence type="ECO:0000313" key="7">
    <source>
        <dbReference type="EMBL" id="OGL73138.1"/>
    </source>
</evidence>
<dbReference type="InterPro" id="IPR045584">
    <property type="entry name" value="Pilin-like"/>
</dbReference>
<dbReference type="GO" id="GO:0016020">
    <property type="term" value="C:membrane"/>
    <property type="evidence" value="ECO:0007669"/>
    <property type="project" value="UniProtKB-SubCell"/>
</dbReference>
<protein>
    <recommendedName>
        <fullName evidence="9">Type II secretion system protein GspG C-terminal domain-containing protein</fullName>
    </recommendedName>
</protein>
<keyword evidence="2" id="KW-0488">Methylation</keyword>